<accession>A0A6J7IY42</accession>
<organism evidence="4">
    <name type="scientific">freshwater metagenome</name>
    <dbReference type="NCBI Taxonomy" id="449393"/>
    <lineage>
        <taxon>unclassified sequences</taxon>
        <taxon>metagenomes</taxon>
        <taxon>ecological metagenomes</taxon>
    </lineage>
</organism>
<dbReference type="InterPro" id="IPR037401">
    <property type="entry name" value="SnoaL-like"/>
</dbReference>
<dbReference type="SUPFAM" id="SSF54427">
    <property type="entry name" value="NTF2-like"/>
    <property type="match status" value="1"/>
</dbReference>
<dbReference type="Pfam" id="PF12680">
    <property type="entry name" value="SnoaL_2"/>
    <property type="match status" value="1"/>
</dbReference>
<dbReference type="EMBL" id="CAFBOS010000055">
    <property type="protein sequence ID" value="CAB4992742.1"/>
    <property type="molecule type" value="Genomic_DNA"/>
</dbReference>
<evidence type="ECO:0000313" key="3">
    <source>
        <dbReference type="EMBL" id="CAB4835904.1"/>
    </source>
</evidence>
<reference evidence="4" key="1">
    <citation type="submission" date="2020-05" db="EMBL/GenBank/DDBJ databases">
        <authorList>
            <person name="Chiriac C."/>
            <person name="Salcher M."/>
            <person name="Ghai R."/>
            <person name="Kavagutti S V."/>
        </authorList>
    </citation>
    <scope>NUCLEOTIDE SEQUENCE</scope>
</reference>
<evidence type="ECO:0000313" key="5">
    <source>
        <dbReference type="EMBL" id="CAB4992742.1"/>
    </source>
</evidence>
<evidence type="ECO:0000259" key="1">
    <source>
        <dbReference type="Pfam" id="PF12680"/>
    </source>
</evidence>
<evidence type="ECO:0000313" key="4">
    <source>
        <dbReference type="EMBL" id="CAB4935601.1"/>
    </source>
</evidence>
<protein>
    <submittedName>
        <fullName evidence="4">Unannotated protein</fullName>
    </submittedName>
</protein>
<dbReference type="EMBL" id="CAEZYR010000154">
    <property type="protein sequence ID" value="CAB4767419.1"/>
    <property type="molecule type" value="Genomic_DNA"/>
</dbReference>
<evidence type="ECO:0000313" key="2">
    <source>
        <dbReference type="EMBL" id="CAB4767419.1"/>
    </source>
</evidence>
<proteinExistence type="predicted"/>
<dbReference type="EMBL" id="CAFBMH010000175">
    <property type="protein sequence ID" value="CAB4935601.1"/>
    <property type="molecule type" value="Genomic_DNA"/>
</dbReference>
<dbReference type="EMBL" id="CAFABA010000149">
    <property type="protein sequence ID" value="CAB4835904.1"/>
    <property type="molecule type" value="Genomic_DNA"/>
</dbReference>
<dbReference type="Gene3D" id="3.10.450.50">
    <property type="match status" value="1"/>
</dbReference>
<dbReference type="InterPro" id="IPR032710">
    <property type="entry name" value="NTF2-like_dom_sf"/>
</dbReference>
<sequence length="137" mass="15367">MPDQPTHATTVRNLDTVRRAFAGIAAASAEQMLVDNYTDDMVLELPYSSPPAMMEGKPATLAALGRTFETFTMVLEITEVHEGLDPDKLVIEYTSLGTLVATGKTFTQRYIGVYWFRDGRICRVREFANPDRSFRRG</sequence>
<dbReference type="AlphaFoldDB" id="A0A6J7IY42"/>
<gene>
    <name evidence="2" type="ORF">UFOPK2754_02890</name>
    <name evidence="3" type="ORF">UFOPK3139_02678</name>
    <name evidence="4" type="ORF">UFOPK3543_02934</name>
    <name evidence="5" type="ORF">UFOPK3967_01114</name>
</gene>
<feature type="domain" description="SnoaL-like" evidence="1">
    <location>
        <begin position="17"/>
        <end position="123"/>
    </location>
</feature>
<name>A0A6J7IY42_9ZZZZ</name>